<organism evidence="4 5">
    <name type="scientific">Athelia psychrophila</name>
    <dbReference type="NCBI Taxonomy" id="1759441"/>
    <lineage>
        <taxon>Eukaryota</taxon>
        <taxon>Fungi</taxon>
        <taxon>Dikarya</taxon>
        <taxon>Basidiomycota</taxon>
        <taxon>Agaricomycotina</taxon>
        <taxon>Agaricomycetes</taxon>
        <taxon>Agaricomycetidae</taxon>
        <taxon>Atheliales</taxon>
        <taxon>Atheliaceae</taxon>
        <taxon>Athelia</taxon>
    </lineage>
</organism>
<feature type="transmembrane region" description="Helical" evidence="2">
    <location>
        <begin position="52"/>
        <end position="70"/>
    </location>
</feature>
<feature type="transmembrane region" description="Helical" evidence="2">
    <location>
        <begin position="20"/>
        <end position="40"/>
    </location>
</feature>
<protein>
    <recommendedName>
        <fullName evidence="3">DUF6533 domain-containing protein</fullName>
    </recommendedName>
</protein>
<feature type="compositionally biased region" description="Basic and acidic residues" evidence="1">
    <location>
        <begin position="389"/>
        <end position="412"/>
    </location>
</feature>
<sequence length="440" mass="48646">MSSPSNDPTVLKHTAQAQQADWATVAAVVLLLYDYFLTLGREVDLVWGERKLSLGQVLFLLTSASWYIRILQEGMPKYASQLHLRAITCRWPSLKLLVVSGVSPACDHALTPLSSCAAWYSVDNWLALFSVLVVFIMLVLRTWALWNRSRTVLIWLSLLLFLCILAAGAATLYGSLNSYPDNPLACGSTVPNTDVFYAVWLSIIVFDCVIVVMTLIKTVPTLEFRASTPVLTQLMRDGVLYFIIMFSQSPRGLSLLHASFVDAGDSTVASVANLVAVNALPTYSMMLYTFYRVVTVTLASRLVLNLRMQILRPMSDDALSPKLDKLVFNALRDRSPRASVDLEDIEDPEGAAARRRARARDHDFHTGEPGPSSSGGGGSRPSDAMPLMELHRSRSRSREEPRPSTSSERDPRLSLGQASERGEGFDVTVPLMDFSALDRL</sequence>
<feature type="region of interest" description="Disordered" evidence="1">
    <location>
        <begin position="339"/>
        <end position="440"/>
    </location>
</feature>
<accession>A0A165YTX2</accession>
<dbReference type="EMBL" id="KV417690">
    <property type="protein sequence ID" value="KZP09911.1"/>
    <property type="molecule type" value="Genomic_DNA"/>
</dbReference>
<dbReference type="Pfam" id="PF20151">
    <property type="entry name" value="DUF6533"/>
    <property type="match status" value="1"/>
</dbReference>
<keyword evidence="2" id="KW-0472">Membrane</keyword>
<keyword evidence="2" id="KW-1133">Transmembrane helix</keyword>
<keyword evidence="5" id="KW-1185">Reference proteome</keyword>
<feature type="transmembrane region" description="Helical" evidence="2">
    <location>
        <begin position="195"/>
        <end position="219"/>
    </location>
</feature>
<reference evidence="4 5" key="1">
    <citation type="journal article" date="2016" name="Mol. Biol. Evol.">
        <title>Comparative Genomics of Early-Diverging Mushroom-Forming Fungi Provides Insights into the Origins of Lignocellulose Decay Capabilities.</title>
        <authorList>
            <person name="Nagy L.G."/>
            <person name="Riley R."/>
            <person name="Tritt A."/>
            <person name="Adam C."/>
            <person name="Daum C."/>
            <person name="Floudas D."/>
            <person name="Sun H."/>
            <person name="Yadav J.S."/>
            <person name="Pangilinan J."/>
            <person name="Larsson K.H."/>
            <person name="Matsuura K."/>
            <person name="Barry K."/>
            <person name="Labutti K."/>
            <person name="Kuo R."/>
            <person name="Ohm R.A."/>
            <person name="Bhattacharya S.S."/>
            <person name="Shirouzu T."/>
            <person name="Yoshinaga Y."/>
            <person name="Martin F.M."/>
            <person name="Grigoriev I.V."/>
            <person name="Hibbett D.S."/>
        </authorList>
    </citation>
    <scope>NUCLEOTIDE SEQUENCE [LARGE SCALE GENOMIC DNA]</scope>
    <source>
        <strain evidence="4 5">CBS 109695</strain>
    </source>
</reference>
<feature type="domain" description="DUF6533" evidence="3">
    <location>
        <begin position="23"/>
        <end position="62"/>
    </location>
</feature>
<feature type="transmembrane region" description="Helical" evidence="2">
    <location>
        <begin position="239"/>
        <end position="260"/>
    </location>
</feature>
<proteinExistence type="predicted"/>
<evidence type="ECO:0000259" key="3">
    <source>
        <dbReference type="Pfam" id="PF20151"/>
    </source>
</evidence>
<dbReference type="Proteomes" id="UP000076532">
    <property type="component" value="Unassembled WGS sequence"/>
</dbReference>
<keyword evidence="2" id="KW-0812">Transmembrane</keyword>
<dbReference type="AlphaFoldDB" id="A0A165YTX2"/>
<gene>
    <name evidence="4" type="ORF">FIBSPDRAFT_1051624</name>
</gene>
<evidence type="ECO:0000256" key="1">
    <source>
        <dbReference type="SAM" id="MobiDB-lite"/>
    </source>
</evidence>
<dbReference type="OrthoDB" id="2745134at2759"/>
<evidence type="ECO:0000313" key="5">
    <source>
        <dbReference type="Proteomes" id="UP000076532"/>
    </source>
</evidence>
<evidence type="ECO:0000313" key="4">
    <source>
        <dbReference type="EMBL" id="KZP09911.1"/>
    </source>
</evidence>
<feature type="transmembrane region" description="Helical" evidence="2">
    <location>
        <begin position="280"/>
        <end position="304"/>
    </location>
</feature>
<dbReference type="InterPro" id="IPR045340">
    <property type="entry name" value="DUF6533"/>
</dbReference>
<evidence type="ECO:0000256" key="2">
    <source>
        <dbReference type="SAM" id="Phobius"/>
    </source>
</evidence>
<name>A0A165YTX2_9AGAM</name>
<feature type="transmembrane region" description="Helical" evidence="2">
    <location>
        <begin position="153"/>
        <end position="175"/>
    </location>
</feature>
<feature type="transmembrane region" description="Helical" evidence="2">
    <location>
        <begin position="125"/>
        <end position="146"/>
    </location>
</feature>